<feature type="domain" description="Galectin" evidence="4">
    <location>
        <begin position="200"/>
        <end position="363"/>
    </location>
</feature>
<dbReference type="CDD" id="cd00590">
    <property type="entry name" value="RRM_SF"/>
    <property type="match status" value="1"/>
</dbReference>
<name>W7T3K1_9STRA</name>
<proteinExistence type="predicted"/>
<dbReference type="PROSITE" id="PS50102">
    <property type="entry name" value="RRM"/>
    <property type="match status" value="1"/>
</dbReference>
<feature type="region of interest" description="Disordered" evidence="2">
    <location>
        <begin position="1"/>
        <end position="94"/>
    </location>
</feature>
<dbReference type="SUPFAM" id="SSF49899">
    <property type="entry name" value="Concanavalin A-like lectins/glucanases"/>
    <property type="match status" value="1"/>
</dbReference>
<dbReference type="SUPFAM" id="SSF54928">
    <property type="entry name" value="RNA-binding domain, RBD"/>
    <property type="match status" value="1"/>
</dbReference>
<evidence type="ECO:0000313" key="5">
    <source>
        <dbReference type="EMBL" id="EWM21490.1"/>
    </source>
</evidence>
<dbReference type="Gene3D" id="3.30.70.330">
    <property type="match status" value="1"/>
</dbReference>
<feature type="compositionally biased region" description="Basic and acidic residues" evidence="2">
    <location>
        <begin position="23"/>
        <end position="32"/>
    </location>
</feature>
<evidence type="ECO:0000256" key="2">
    <source>
        <dbReference type="SAM" id="MobiDB-lite"/>
    </source>
</evidence>
<dbReference type="Proteomes" id="UP000019335">
    <property type="component" value="Unassembled WGS sequence"/>
</dbReference>
<sequence length="567" mass="60804">MMGDGSGRVGARRSNVVSLQSRRKQEMSEDLKPGVLTGEGWGKAPSQEEGAREGHATSGRAGPRTPGSGGAQNEKMQTEHAGTRSNISVSLDTLSKRPKQADDFVIPKKAKLVACDEGALISDIGQHSDAFGSTRSLASSAVSQGGGLLEHEGTRAGKEIGAVFVEGKSLDRARFPTQWLARGALEEWDSRQAEGPLVMPLKDFGITPESGKKKVLALRMTVASTAKRFTINICPGPLAPEEGQEVAPKDVIAHFNPRRIYKNGSLVYNARYENRWIDDPPPTVPLKGLPPLFCDSPVTLLISFDKDLVSLALDDQPACEIFLNADGRGEALDRLDELALHLPIKEDTVGFQEEVVLHEVWWSPEPPAEQGRGERASAAGAESAPFAPLDTEVARAAAAAAAAVIDLGVSKGAGRATVGHEGRAADMQPQFSQPLPFDPAPARYGPLMSESHEKGVDGGSDGMGMKLSRLGGLLRSVNERGPGSVVAVNNLPETQAQDAVERIKEDLRTLFQGVGQCPREVHFKPNSSTAFVVLDDPRDLTETVKCLDWAEYAGKKLRMSRSSKRSF</sequence>
<dbReference type="InterPro" id="IPR035979">
    <property type="entry name" value="RBD_domain_sf"/>
</dbReference>
<organism evidence="5 6">
    <name type="scientific">Nannochloropsis gaditana</name>
    <dbReference type="NCBI Taxonomy" id="72520"/>
    <lineage>
        <taxon>Eukaryota</taxon>
        <taxon>Sar</taxon>
        <taxon>Stramenopiles</taxon>
        <taxon>Ochrophyta</taxon>
        <taxon>Eustigmatophyceae</taxon>
        <taxon>Eustigmatales</taxon>
        <taxon>Monodopsidaceae</taxon>
        <taxon>Nannochloropsis</taxon>
    </lineage>
</organism>
<keyword evidence="1" id="KW-0694">RNA-binding</keyword>
<evidence type="ECO:0000259" key="4">
    <source>
        <dbReference type="PROSITE" id="PS51304"/>
    </source>
</evidence>
<evidence type="ECO:0000259" key="3">
    <source>
        <dbReference type="PROSITE" id="PS50102"/>
    </source>
</evidence>
<dbReference type="GO" id="GO:0030246">
    <property type="term" value="F:carbohydrate binding"/>
    <property type="evidence" value="ECO:0007669"/>
    <property type="project" value="InterPro"/>
</dbReference>
<dbReference type="InterPro" id="IPR000504">
    <property type="entry name" value="RRM_dom"/>
</dbReference>
<accession>W7T3K1</accession>
<feature type="compositionally biased region" description="Polar residues" evidence="2">
    <location>
        <begin position="83"/>
        <end position="93"/>
    </location>
</feature>
<dbReference type="Gene3D" id="2.60.120.200">
    <property type="match status" value="1"/>
</dbReference>
<dbReference type="EMBL" id="AZIL01002467">
    <property type="protein sequence ID" value="EWM21490.1"/>
    <property type="molecule type" value="Genomic_DNA"/>
</dbReference>
<gene>
    <name evidence="5" type="ORF">Naga_100019g63</name>
</gene>
<reference evidence="5 6" key="1">
    <citation type="journal article" date="2014" name="Mol. Plant">
        <title>Chromosome Scale Genome Assembly and Transcriptome Profiling of Nannochloropsis gaditana in Nitrogen Depletion.</title>
        <authorList>
            <person name="Corteggiani Carpinelli E."/>
            <person name="Telatin A."/>
            <person name="Vitulo N."/>
            <person name="Forcato C."/>
            <person name="D'Angelo M."/>
            <person name="Schiavon R."/>
            <person name="Vezzi A."/>
            <person name="Giacometti G.M."/>
            <person name="Morosinotto T."/>
            <person name="Valle G."/>
        </authorList>
    </citation>
    <scope>NUCLEOTIDE SEQUENCE [LARGE SCALE GENOMIC DNA]</scope>
    <source>
        <strain evidence="5 6">B-31</strain>
    </source>
</reference>
<evidence type="ECO:0000313" key="6">
    <source>
        <dbReference type="Proteomes" id="UP000019335"/>
    </source>
</evidence>
<dbReference type="GO" id="GO:0003723">
    <property type="term" value="F:RNA binding"/>
    <property type="evidence" value="ECO:0007669"/>
    <property type="project" value="UniProtKB-UniRule"/>
</dbReference>
<dbReference type="InterPro" id="IPR013320">
    <property type="entry name" value="ConA-like_dom_sf"/>
</dbReference>
<keyword evidence="6" id="KW-1185">Reference proteome</keyword>
<protein>
    <submittedName>
        <fullName evidence="5">Uncharacterized protein</fullName>
    </submittedName>
</protein>
<comment type="caution">
    <text evidence="5">The sequence shown here is derived from an EMBL/GenBank/DDBJ whole genome shotgun (WGS) entry which is preliminary data.</text>
</comment>
<dbReference type="PROSITE" id="PS51304">
    <property type="entry name" value="GALECTIN"/>
    <property type="match status" value="1"/>
</dbReference>
<dbReference type="InterPro" id="IPR001079">
    <property type="entry name" value="Galectin_CRD"/>
</dbReference>
<dbReference type="AlphaFoldDB" id="W7T3K1"/>
<dbReference type="InterPro" id="IPR012677">
    <property type="entry name" value="Nucleotide-bd_a/b_plait_sf"/>
</dbReference>
<feature type="domain" description="RRM" evidence="3">
    <location>
        <begin position="484"/>
        <end position="564"/>
    </location>
</feature>
<evidence type="ECO:0000256" key="1">
    <source>
        <dbReference type="PROSITE-ProRule" id="PRU00176"/>
    </source>
</evidence>